<sequence length="492" mass="56733">MLRHVTVFAPTNRAFQDYVSKLDHGNLVLYHMSNQPKTLDELSDTISSELDGNPPLWVTRIRRHYHDDIYINNAKILNGSNFKSTIKLSSGETKTQVLHQISEVLVPVLSNSNELLIYNPNAFQFINHSDSLNIGKYRTRNFRQRILYHHKEEIFKADGGYTFFIPEEEGFKDKEDGPVYKFYQMIRDYGGNFMETIMRQQDITLFAPSNAAWNEEGVRHILQDKERFKEILNLHFVRERLPLDKIKHKSVSQVPTAAMWKSLYFNVVDGNNGSQTVTVEGGGVNATVITANIAATNGIIHIIDRVLGVPYTTVLDKLRTDPMLNATYFLGTRRNFNEQLNDTKKRFTYFVPSNSAWENAKISVPSTYAKLFMSDYSYHTRQILERHLVVADRPYTMKELKQMTVNESVLLSPVRDNLKLRIREYDNSYQIEWMGSWVHVFRPDVTCTNGIIHVIDGVFLMPDDVTVTDVNSGSLMNLTPHLIMIIVAKWLL</sequence>
<organism evidence="2 3">
    <name type="scientific">Microctonus aethiopoides</name>
    <dbReference type="NCBI Taxonomy" id="144406"/>
    <lineage>
        <taxon>Eukaryota</taxon>
        <taxon>Metazoa</taxon>
        <taxon>Ecdysozoa</taxon>
        <taxon>Arthropoda</taxon>
        <taxon>Hexapoda</taxon>
        <taxon>Insecta</taxon>
        <taxon>Pterygota</taxon>
        <taxon>Neoptera</taxon>
        <taxon>Endopterygota</taxon>
        <taxon>Hymenoptera</taxon>
        <taxon>Apocrita</taxon>
        <taxon>Ichneumonoidea</taxon>
        <taxon>Braconidae</taxon>
        <taxon>Euphorinae</taxon>
        <taxon>Microctonus</taxon>
    </lineage>
</organism>
<dbReference type="GO" id="GO:0031012">
    <property type="term" value="C:extracellular matrix"/>
    <property type="evidence" value="ECO:0007669"/>
    <property type="project" value="TreeGrafter"/>
</dbReference>
<feature type="domain" description="FAS1" evidence="1">
    <location>
        <begin position="311"/>
        <end position="459"/>
    </location>
</feature>
<dbReference type="Gene3D" id="2.30.180.10">
    <property type="entry name" value="FAS1 domain"/>
    <property type="match status" value="3"/>
</dbReference>
<protein>
    <recommendedName>
        <fullName evidence="1">FAS1 domain-containing protein</fullName>
    </recommendedName>
</protein>
<dbReference type="PANTHER" id="PTHR10900">
    <property type="entry name" value="PERIOSTIN-RELATED"/>
    <property type="match status" value="1"/>
</dbReference>
<dbReference type="InterPro" id="IPR036378">
    <property type="entry name" value="FAS1_dom_sf"/>
</dbReference>
<feature type="domain" description="FAS1" evidence="1">
    <location>
        <begin position="166"/>
        <end position="307"/>
    </location>
</feature>
<name>A0AA39EVZ5_9HYME</name>
<keyword evidence="3" id="KW-1185">Reference proteome</keyword>
<dbReference type="PANTHER" id="PTHR10900:SF77">
    <property type="entry name" value="FI19380P1"/>
    <property type="match status" value="1"/>
</dbReference>
<dbReference type="PROSITE" id="PS50213">
    <property type="entry name" value="FAS1"/>
    <property type="match status" value="3"/>
</dbReference>
<evidence type="ECO:0000259" key="1">
    <source>
        <dbReference type="PROSITE" id="PS50213"/>
    </source>
</evidence>
<reference evidence="2" key="2">
    <citation type="submission" date="2023-03" db="EMBL/GenBank/DDBJ databases">
        <authorList>
            <person name="Inwood S.N."/>
            <person name="Skelly J.G."/>
            <person name="Guhlin J."/>
            <person name="Harrop T.W.R."/>
            <person name="Goldson S.G."/>
            <person name="Dearden P.K."/>
        </authorList>
    </citation>
    <scope>NUCLEOTIDE SEQUENCE</scope>
    <source>
        <strain evidence="2">Irish</strain>
        <tissue evidence="2">Whole body</tissue>
    </source>
</reference>
<gene>
    <name evidence="2" type="ORF">PV328_011490</name>
</gene>
<feature type="domain" description="FAS1" evidence="1">
    <location>
        <begin position="1"/>
        <end position="105"/>
    </location>
</feature>
<dbReference type="GO" id="GO:0005615">
    <property type="term" value="C:extracellular space"/>
    <property type="evidence" value="ECO:0007669"/>
    <property type="project" value="TreeGrafter"/>
</dbReference>
<dbReference type="SUPFAM" id="SSF82153">
    <property type="entry name" value="FAS1 domain"/>
    <property type="match status" value="3"/>
</dbReference>
<dbReference type="GO" id="GO:0030198">
    <property type="term" value="P:extracellular matrix organization"/>
    <property type="evidence" value="ECO:0007669"/>
    <property type="project" value="TreeGrafter"/>
</dbReference>
<dbReference type="AlphaFoldDB" id="A0AA39EVZ5"/>
<reference evidence="2" key="1">
    <citation type="journal article" date="2023" name="bioRxiv">
        <title>Scaffold-level genome assemblies of two parasitoid biocontrol wasps reveal the parthenogenesis mechanism and an associated novel virus.</title>
        <authorList>
            <person name="Inwood S."/>
            <person name="Skelly J."/>
            <person name="Guhlin J."/>
            <person name="Harrop T."/>
            <person name="Goldson S."/>
            <person name="Dearden P."/>
        </authorList>
    </citation>
    <scope>NUCLEOTIDE SEQUENCE</scope>
    <source>
        <strain evidence="2">Irish</strain>
        <tissue evidence="2">Whole body</tissue>
    </source>
</reference>
<dbReference type="Proteomes" id="UP001168990">
    <property type="component" value="Unassembled WGS sequence"/>
</dbReference>
<evidence type="ECO:0000313" key="3">
    <source>
        <dbReference type="Proteomes" id="UP001168990"/>
    </source>
</evidence>
<evidence type="ECO:0000313" key="2">
    <source>
        <dbReference type="EMBL" id="KAK0157799.1"/>
    </source>
</evidence>
<dbReference type="Pfam" id="PF02469">
    <property type="entry name" value="Fasciclin"/>
    <property type="match status" value="3"/>
</dbReference>
<dbReference type="GO" id="GO:0050839">
    <property type="term" value="F:cell adhesion molecule binding"/>
    <property type="evidence" value="ECO:0007669"/>
    <property type="project" value="TreeGrafter"/>
</dbReference>
<dbReference type="GO" id="GO:0007155">
    <property type="term" value="P:cell adhesion"/>
    <property type="evidence" value="ECO:0007669"/>
    <property type="project" value="TreeGrafter"/>
</dbReference>
<accession>A0AA39EVZ5</accession>
<dbReference type="InterPro" id="IPR000782">
    <property type="entry name" value="FAS1_domain"/>
</dbReference>
<dbReference type="EMBL" id="JAQQBS010001425">
    <property type="protein sequence ID" value="KAK0157799.1"/>
    <property type="molecule type" value="Genomic_DNA"/>
</dbReference>
<comment type="caution">
    <text evidence="2">The sequence shown here is derived from an EMBL/GenBank/DDBJ whole genome shotgun (WGS) entry which is preliminary data.</text>
</comment>
<dbReference type="SMART" id="SM00554">
    <property type="entry name" value="FAS1"/>
    <property type="match status" value="3"/>
</dbReference>
<dbReference type="InterPro" id="IPR050904">
    <property type="entry name" value="Adhesion/Biosynth-related"/>
</dbReference>
<proteinExistence type="predicted"/>